<feature type="transmembrane region" description="Helical" evidence="1">
    <location>
        <begin position="416"/>
        <end position="441"/>
    </location>
</feature>
<reference evidence="2" key="1">
    <citation type="journal article" date="2020" name="Nature">
        <title>Isolation of an archaeon at the prokaryote-eukaryote interface.</title>
        <authorList>
            <person name="Imachi H."/>
            <person name="Nobu M.K."/>
            <person name="Nakahara N."/>
            <person name="Morono Y."/>
            <person name="Ogawara M."/>
            <person name="Takaki Y."/>
            <person name="Takano Y."/>
            <person name="Uematsu K."/>
            <person name="Ikuta T."/>
            <person name="Ito M."/>
            <person name="Matsui Y."/>
            <person name="Miyazaki M."/>
            <person name="Murata K."/>
            <person name="Saito Y."/>
            <person name="Sakai S."/>
            <person name="Song C."/>
            <person name="Tasumi E."/>
            <person name="Yamanaka Y."/>
            <person name="Yamaguchi T."/>
            <person name="Kamagata Y."/>
            <person name="Tamaki H."/>
            <person name="Takai K."/>
        </authorList>
    </citation>
    <scope>NUCLEOTIDE SEQUENCE [LARGE SCALE GENOMIC DNA]</scope>
    <source>
        <strain evidence="2">MK-D1</strain>
    </source>
</reference>
<keyword evidence="1" id="KW-0472">Membrane</keyword>
<feature type="transmembrane region" description="Helical" evidence="1">
    <location>
        <begin position="387"/>
        <end position="409"/>
    </location>
</feature>
<name>A0A5B9DA70_9ARCH</name>
<dbReference type="EMBL" id="CP042905">
    <property type="protein sequence ID" value="QEE16044.1"/>
    <property type="molecule type" value="Genomic_DNA"/>
</dbReference>
<feature type="transmembrane region" description="Helical" evidence="1">
    <location>
        <begin position="295"/>
        <end position="318"/>
    </location>
</feature>
<evidence type="ECO:0000313" key="2">
    <source>
        <dbReference type="EMBL" id="QEE16044.1"/>
    </source>
</evidence>
<protein>
    <submittedName>
        <fullName evidence="2">Uncharacterized protein</fullName>
    </submittedName>
</protein>
<feature type="transmembrane region" description="Helical" evidence="1">
    <location>
        <begin position="461"/>
        <end position="482"/>
    </location>
</feature>
<keyword evidence="1" id="KW-1133">Transmembrane helix</keyword>
<feature type="transmembrane region" description="Helical" evidence="1">
    <location>
        <begin position="76"/>
        <end position="97"/>
    </location>
</feature>
<feature type="transmembrane region" description="Helical" evidence="1">
    <location>
        <begin position="503"/>
        <end position="522"/>
    </location>
</feature>
<accession>A0A5B9DA70</accession>
<feature type="transmembrane region" description="Helical" evidence="1">
    <location>
        <begin position="130"/>
        <end position="150"/>
    </location>
</feature>
<gene>
    <name evidence="2" type="ORF">DSAG12_01872</name>
</gene>
<keyword evidence="1" id="KW-0812">Transmembrane</keyword>
<feature type="transmembrane region" description="Helical" evidence="1">
    <location>
        <begin position="243"/>
        <end position="264"/>
    </location>
</feature>
<evidence type="ECO:0000256" key="1">
    <source>
        <dbReference type="SAM" id="Phobius"/>
    </source>
</evidence>
<dbReference type="AlphaFoldDB" id="A0A5B9DA70"/>
<feature type="transmembrane region" description="Helical" evidence="1">
    <location>
        <begin position="330"/>
        <end position="349"/>
    </location>
</feature>
<feature type="transmembrane region" description="Helical" evidence="1">
    <location>
        <begin position="209"/>
        <end position="231"/>
    </location>
</feature>
<organism evidence="2">
    <name type="scientific">Promethearchaeum syntrophicum</name>
    <dbReference type="NCBI Taxonomy" id="2594042"/>
    <lineage>
        <taxon>Archaea</taxon>
        <taxon>Promethearchaeati</taxon>
        <taxon>Promethearchaeota</taxon>
        <taxon>Promethearchaeia</taxon>
        <taxon>Promethearchaeales</taxon>
        <taxon>Promethearchaeaceae</taxon>
        <taxon>Promethearchaeum</taxon>
    </lineage>
</organism>
<proteinExistence type="predicted"/>
<feature type="transmembrane region" description="Helical" evidence="1">
    <location>
        <begin position="43"/>
        <end position="70"/>
    </location>
</feature>
<sequence length="646" mass="77539">MIEYLPHSIFEIILSFIIFHANGFILFRLLFKKYSNTILQNKKYFLFYCNIVLTSISFNTIIGYFIYYLMPNNVKFYNIILCIFYFLFFSKEIYNYYNELNRNEFSKIEIKSFLYRIKMNFFYNLKKKKIINFLYFCIVFYFLYLAFNLFNRNAFEYYNVPMIDTLDTMYFMQNAIIKNTFNFELLASYYPLGFYFNMIFLNIHTPTTVFWYIRYFSIYLSLFNLFILYGLFKRMTKNRWIPFISILIFISSNSIIGTAIYTYANNLGFVISIITLMNVIEDDISNPKFVGMTSIVGILIHTICGGFLIPAIILYYLFNSKNNKKKKRDLRIIMTFFFCFLILFSISSLPDILNSIGNKISSGVGDNIPNTNLGIQWDFSVDFENSLYYILFSGMKSYFHYWIFLYVFAIKRYKKYLPIILTLTFEVMIYYFLPITINGVWIRDIFSFYYPYFRYPFTVNFLWNFSIILGLESLYSIIKNIYRKLNERMVLDYRYNFATLMNNFKVEYFLIFFIIISTYNYIPYYNASQRFAILNRNSHIPIGYQECLLWTNYEIGNMNDVAIPNSLFSHSIEVLNRYYVATAVSLNLIKYNYSNDISSDLINSVDFIIIDKLNYNSNLKPKFTYVELEELFLSIDGNYYVLRITI</sequence>
<feature type="transmembrane region" description="Helical" evidence="1">
    <location>
        <begin position="12"/>
        <end position="31"/>
    </location>
</feature>